<keyword evidence="1" id="KW-0812">Transmembrane</keyword>
<accession>A0A7T4N375</accession>
<keyword evidence="1" id="KW-1133">Transmembrane helix</keyword>
<evidence type="ECO:0000313" key="2">
    <source>
        <dbReference type="EMBL" id="QQC64334.1"/>
    </source>
</evidence>
<protein>
    <submittedName>
        <fullName evidence="2">Uncharacterized protein</fullName>
    </submittedName>
</protein>
<name>A0A7T4N375_9BURK</name>
<keyword evidence="1" id="KW-0472">Membrane</keyword>
<dbReference type="RefSeq" id="WP_042322930.1">
    <property type="nucleotide sequence ID" value="NZ_CP066075.1"/>
</dbReference>
<feature type="transmembrane region" description="Helical" evidence="1">
    <location>
        <begin position="57"/>
        <end position="74"/>
    </location>
</feature>
<evidence type="ECO:0000313" key="3">
    <source>
        <dbReference type="Proteomes" id="UP000595610"/>
    </source>
</evidence>
<dbReference type="AlphaFoldDB" id="A0A7T4N375"/>
<keyword evidence="3" id="KW-1185">Reference proteome</keyword>
<reference evidence="2 3" key="1">
    <citation type="submission" date="2020-12" db="EMBL/GenBank/DDBJ databases">
        <title>FDA dAtabase for Regulatory Grade micrObial Sequences (FDA-ARGOS): Supporting development and validation of Infectious Disease Dx tests.</title>
        <authorList>
            <person name="Nelson B."/>
            <person name="Plummer A."/>
            <person name="Tallon L."/>
            <person name="Sadzewicz L."/>
            <person name="Zhao X."/>
            <person name="Boylan J."/>
            <person name="Ott S."/>
            <person name="Bowen H."/>
            <person name="Vavikolanu K."/>
            <person name="Mehta A."/>
            <person name="Aluvathingal J."/>
            <person name="Nadendla S."/>
            <person name="Myers T."/>
            <person name="Yan Y."/>
            <person name="Sichtig H."/>
        </authorList>
    </citation>
    <scope>NUCLEOTIDE SEQUENCE [LARGE SCALE GENOMIC DNA]</scope>
    <source>
        <strain evidence="2 3">FDAARGOS_1049</strain>
    </source>
</reference>
<dbReference type="KEGG" id="pgis:I6I06_02215"/>
<dbReference type="Proteomes" id="UP000595610">
    <property type="component" value="Chromosome 1"/>
</dbReference>
<feature type="transmembrane region" description="Helical" evidence="1">
    <location>
        <begin position="137"/>
        <end position="156"/>
    </location>
</feature>
<gene>
    <name evidence="2" type="ORF">I6I06_02215</name>
</gene>
<sequence>MKLLLTDWAQRVSIGVKRRSLYLRVLITQRQPSMLIGTAPARSQSGAAPYKISHWDGIYMAIFAVGTTAFYYWHTIASSYRTTSKLAHWKLLSMLKPNSIDALFKLLEEMTQARPSTEVGLRLGPQARGVERWTLRVYVFFVILLVVLVVIRRWWLPSSDVILHALSYVSGSFSVVSVFYLVVISASPVHALWRRRKQKIESIFPLLQKDLHGDAHYVMKLCRYSKPLLEYGLLQYRYRVGISESRAALLVGDIRKLGLFPALVGVSVAVQKLLESNSNPLLWMPVVLTGSFYLMAFQVAGTGERRSQVTELLQYAIDHAD</sequence>
<organism evidence="2 3">
    <name type="scientific">Paraburkholderia ginsengisoli</name>
    <dbReference type="NCBI Taxonomy" id="311231"/>
    <lineage>
        <taxon>Bacteria</taxon>
        <taxon>Pseudomonadati</taxon>
        <taxon>Pseudomonadota</taxon>
        <taxon>Betaproteobacteria</taxon>
        <taxon>Burkholderiales</taxon>
        <taxon>Burkholderiaceae</taxon>
        <taxon>Paraburkholderia</taxon>
    </lineage>
</organism>
<proteinExistence type="predicted"/>
<evidence type="ECO:0000256" key="1">
    <source>
        <dbReference type="SAM" id="Phobius"/>
    </source>
</evidence>
<feature type="transmembrane region" description="Helical" evidence="1">
    <location>
        <begin position="168"/>
        <end position="193"/>
    </location>
</feature>
<dbReference type="EMBL" id="CP066075">
    <property type="protein sequence ID" value="QQC64334.1"/>
    <property type="molecule type" value="Genomic_DNA"/>
</dbReference>